<accession>A0A4Q7XAQ2</accession>
<comment type="caution">
    <text evidence="7">The sequence shown here is derived from an EMBL/GenBank/DDBJ whole genome shotgun (WGS) entry which is preliminary data.</text>
</comment>
<protein>
    <submittedName>
        <fullName evidence="7">N-succinyldiaminopimelate aminotransferase</fullName>
    </submittedName>
</protein>
<sequence>MRAHAERLDGLGTTIFAEMSALAVATGSVNLGQGFPDRDGPDSLLEDAIAAIRAGANQYPPARGVPALRQAIADHQKRFYDLAYDPDTQVLVTTGATEAVAAALLAFVEPGDEVIALEPYYDSYAAGIAFAGGHRVPVTLRAPSYRLDLDELRAAVTPRTKVLLINSPHNPTGTVLTDDELRGISSLAVEHDLVVITDEVYEHLVYDGHQHRPLASYDGMADRTVSISSAGKTFAVTGWKIGWVTGSPEIVTAVTTAKQFLTFTSGAPFQPAVANALALGNDYFDALRADLQSRRDLLADGLADLGFEVHRPAGTYFITTDIRPLGHTDGITFCRMLPEKTGVVAIPHQVFYDNPTPGRPLVRWAFCKQPEVLQEALNRLQKL</sequence>
<organism evidence="7 8">
    <name type="scientific">Kribbella rubisoli</name>
    <dbReference type="NCBI Taxonomy" id="3075929"/>
    <lineage>
        <taxon>Bacteria</taxon>
        <taxon>Bacillati</taxon>
        <taxon>Actinomycetota</taxon>
        <taxon>Actinomycetes</taxon>
        <taxon>Propionibacteriales</taxon>
        <taxon>Kribbellaceae</taxon>
        <taxon>Kribbella</taxon>
    </lineage>
</organism>
<evidence type="ECO:0000259" key="6">
    <source>
        <dbReference type="Pfam" id="PF00155"/>
    </source>
</evidence>
<dbReference type="SUPFAM" id="SSF53383">
    <property type="entry name" value="PLP-dependent transferases"/>
    <property type="match status" value="1"/>
</dbReference>
<dbReference type="PANTHER" id="PTHR43807:SF20">
    <property type="entry name" value="FI04487P"/>
    <property type="match status" value="1"/>
</dbReference>
<evidence type="ECO:0000256" key="2">
    <source>
        <dbReference type="ARBA" id="ARBA00007441"/>
    </source>
</evidence>
<dbReference type="Gene3D" id="3.90.1150.10">
    <property type="entry name" value="Aspartate Aminotransferase, domain 1"/>
    <property type="match status" value="1"/>
</dbReference>
<dbReference type="OrthoDB" id="9763453at2"/>
<dbReference type="AlphaFoldDB" id="A0A4Q7XAQ2"/>
<dbReference type="InterPro" id="IPR051326">
    <property type="entry name" value="Kynurenine-oxoglutarate_AT"/>
</dbReference>
<dbReference type="EMBL" id="SHKR01000011">
    <property type="protein sequence ID" value="RZU20201.1"/>
    <property type="molecule type" value="Genomic_DNA"/>
</dbReference>
<evidence type="ECO:0000256" key="5">
    <source>
        <dbReference type="ARBA" id="ARBA00022898"/>
    </source>
</evidence>
<keyword evidence="5" id="KW-0663">Pyridoxal phosphate</keyword>
<dbReference type="InterPro" id="IPR015421">
    <property type="entry name" value="PyrdxlP-dep_Trfase_major"/>
</dbReference>
<dbReference type="Pfam" id="PF00155">
    <property type="entry name" value="Aminotran_1_2"/>
    <property type="match status" value="1"/>
</dbReference>
<evidence type="ECO:0000313" key="7">
    <source>
        <dbReference type="EMBL" id="RZU20201.1"/>
    </source>
</evidence>
<dbReference type="PANTHER" id="PTHR43807">
    <property type="entry name" value="FI04487P"/>
    <property type="match status" value="1"/>
</dbReference>
<gene>
    <name evidence="7" type="ORF">EV645_2428</name>
</gene>
<dbReference type="InterPro" id="IPR004839">
    <property type="entry name" value="Aminotransferase_I/II_large"/>
</dbReference>
<dbReference type="Proteomes" id="UP000292027">
    <property type="component" value="Unassembled WGS sequence"/>
</dbReference>
<name>A0A4Q7XAQ2_9ACTN</name>
<dbReference type="InterPro" id="IPR015422">
    <property type="entry name" value="PyrdxlP-dep_Trfase_small"/>
</dbReference>
<dbReference type="InterPro" id="IPR015424">
    <property type="entry name" value="PyrdxlP-dep_Trfase"/>
</dbReference>
<evidence type="ECO:0000256" key="1">
    <source>
        <dbReference type="ARBA" id="ARBA00001933"/>
    </source>
</evidence>
<dbReference type="RefSeq" id="WP_130442641.1">
    <property type="nucleotide sequence ID" value="NZ_SHKR01000011.1"/>
</dbReference>
<dbReference type="FunFam" id="3.40.640.10:FF:000033">
    <property type="entry name" value="Aspartate aminotransferase"/>
    <property type="match status" value="1"/>
</dbReference>
<evidence type="ECO:0000256" key="3">
    <source>
        <dbReference type="ARBA" id="ARBA00022576"/>
    </source>
</evidence>
<dbReference type="GO" id="GO:0030170">
    <property type="term" value="F:pyridoxal phosphate binding"/>
    <property type="evidence" value="ECO:0007669"/>
    <property type="project" value="InterPro"/>
</dbReference>
<proteinExistence type="inferred from homology"/>
<dbReference type="NCBIfam" id="NF005855">
    <property type="entry name" value="PRK07777.1"/>
    <property type="match status" value="1"/>
</dbReference>
<dbReference type="GO" id="GO:0016212">
    <property type="term" value="F:kynurenine-oxoglutarate transaminase activity"/>
    <property type="evidence" value="ECO:0007669"/>
    <property type="project" value="TreeGrafter"/>
</dbReference>
<comment type="similarity">
    <text evidence="2">Belongs to the class-I pyridoxal-phosphate-dependent aminotransferase family.</text>
</comment>
<evidence type="ECO:0000256" key="4">
    <source>
        <dbReference type="ARBA" id="ARBA00022679"/>
    </source>
</evidence>
<keyword evidence="3 7" id="KW-0032">Aminotransferase</keyword>
<dbReference type="GO" id="GO:0005737">
    <property type="term" value="C:cytoplasm"/>
    <property type="evidence" value="ECO:0007669"/>
    <property type="project" value="TreeGrafter"/>
</dbReference>
<dbReference type="CDD" id="cd00609">
    <property type="entry name" value="AAT_like"/>
    <property type="match status" value="1"/>
</dbReference>
<keyword evidence="4" id="KW-0808">Transferase</keyword>
<comment type="cofactor">
    <cofactor evidence="1">
        <name>pyridoxal 5'-phosphate</name>
        <dbReference type="ChEBI" id="CHEBI:597326"/>
    </cofactor>
</comment>
<feature type="domain" description="Aminotransferase class I/classII large" evidence="6">
    <location>
        <begin position="29"/>
        <end position="380"/>
    </location>
</feature>
<reference evidence="7 8" key="1">
    <citation type="journal article" date="2015" name="Stand. Genomic Sci.">
        <title>Genomic Encyclopedia of Bacterial and Archaeal Type Strains, Phase III: the genomes of soil and plant-associated and newly described type strains.</title>
        <authorList>
            <person name="Whitman W.B."/>
            <person name="Woyke T."/>
            <person name="Klenk H.P."/>
            <person name="Zhou Y."/>
            <person name="Lilburn T.G."/>
            <person name="Beck B.J."/>
            <person name="De Vos P."/>
            <person name="Vandamme P."/>
            <person name="Eisen J.A."/>
            <person name="Garrity G."/>
            <person name="Hugenholtz P."/>
            <person name="Kyrpides N.C."/>
        </authorList>
    </citation>
    <scope>NUCLEOTIDE SEQUENCE [LARGE SCALE GENOMIC DNA]</scope>
    <source>
        <strain evidence="7 8">VKM Ac-2540</strain>
    </source>
</reference>
<evidence type="ECO:0000313" key="8">
    <source>
        <dbReference type="Proteomes" id="UP000292027"/>
    </source>
</evidence>
<dbReference type="Gene3D" id="3.40.640.10">
    <property type="entry name" value="Type I PLP-dependent aspartate aminotransferase-like (Major domain)"/>
    <property type="match status" value="1"/>
</dbReference>
<keyword evidence="8" id="KW-1185">Reference proteome</keyword>